<proteinExistence type="predicted"/>
<evidence type="ECO:0000313" key="3">
    <source>
        <dbReference type="Proteomes" id="UP000823405"/>
    </source>
</evidence>
<feature type="transmembrane region" description="Helical" evidence="1">
    <location>
        <begin position="193"/>
        <end position="213"/>
    </location>
</feature>
<accession>A0A9P6UUB5</accession>
<evidence type="ECO:0000256" key="1">
    <source>
        <dbReference type="SAM" id="Phobius"/>
    </source>
</evidence>
<gene>
    <name evidence="2" type="ORF">BGZ97_001071</name>
</gene>
<protein>
    <submittedName>
        <fullName evidence="2">Uncharacterized protein</fullName>
    </submittedName>
</protein>
<dbReference type="AlphaFoldDB" id="A0A9P6UUB5"/>
<dbReference type="OrthoDB" id="2444294at2759"/>
<dbReference type="Proteomes" id="UP000823405">
    <property type="component" value="Unassembled WGS sequence"/>
</dbReference>
<evidence type="ECO:0000313" key="2">
    <source>
        <dbReference type="EMBL" id="KAG0319955.1"/>
    </source>
</evidence>
<feature type="transmembrane region" description="Helical" evidence="1">
    <location>
        <begin position="125"/>
        <end position="143"/>
    </location>
</feature>
<feature type="transmembrane region" description="Helical" evidence="1">
    <location>
        <begin position="155"/>
        <end position="173"/>
    </location>
</feature>
<feature type="transmembrane region" description="Helical" evidence="1">
    <location>
        <begin position="85"/>
        <end position="105"/>
    </location>
</feature>
<keyword evidence="3" id="KW-1185">Reference proteome</keyword>
<feature type="non-terminal residue" evidence="2">
    <location>
        <position position="1"/>
    </location>
</feature>
<reference evidence="2" key="1">
    <citation type="journal article" date="2020" name="Fungal Divers.">
        <title>Resolving the Mortierellaceae phylogeny through synthesis of multi-gene phylogenetics and phylogenomics.</title>
        <authorList>
            <person name="Vandepol N."/>
            <person name="Liber J."/>
            <person name="Desiro A."/>
            <person name="Na H."/>
            <person name="Kennedy M."/>
            <person name="Barry K."/>
            <person name="Grigoriev I.V."/>
            <person name="Miller A.N."/>
            <person name="O'Donnell K."/>
            <person name="Stajich J.E."/>
            <person name="Bonito G."/>
        </authorList>
    </citation>
    <scope>NUCLEOTIDE SEQUENCE</scope>
    <source>
        <strain evidence="2">NVP60</strain>
    </source>
</reference>
<keyword evidence="1" id="KW-1133">Transmembrane helix</keyword>
<name>A0A9P6UUB5_9FUNG</name>
<dbReference type="EMBL" id="JAAAIN010000121">
    <property type="protein sequence ID" value="KAG0319955.1"/>
    <property type="molecule type" value="Genomic_DNA"/>
</dbReference>
<comment type="caution">
    <text evidence="2">The sequence shown here is derived from an EMBL/GenBank/DDBJ whole genome shotgun (WGS) entry which is preliminary data.</text>
</comment>
<organism evidence="2 3">
    <name type="scientific">Linnemannia gamsii</name>
    <dbReference type="NCBI Taxonomy" id="64522"/>
    <lineage>
        <taxon>Eukaryota</taxon>
        <taxon>Fungi</taxon>
        <taxon>Fungi incertae sedis</taxon>
        <taxon>Mucoromycota</taxon>
        <taxon>Mortierellomycotina</taxon>
        <taxon>Mortierellomycetes</taxon>
        <taxon>Mortierellales</taxon>
        <taxon>Mortierellaceae</taxon>
        <taxon>Linnemannia</taxon>
    </lineage>
</organism>
<sequence length="284" mass="31971">IIEGSLPLVYSIASALTILHLSRKPVRLDQYSPLNDNYEDDEDQLNDQPVNGIVEPGASLIGSPTVDQVQAQYQAQRSSGLSINLARLGLTAFQLGLALFSLVLLKDVSDGHDHHNGRTTSCADILLILSWVYALTLSFVHVIRPLTAFQFWIRPQLDLFYVLMIALQSIHLYQTDIFTIPLSKLPLWLKSDILAWIGSALLLWVSLVTRPYLPIIVAKKLKEGESSRLPSPEYSSSIYSQLAFAWVNPLVYLGYRRPVQDIDLPDLEITDYSIHSIKRYNLVK</sequence>
<keyword evidence="1" id="KW-0472">Membrane</keyword>
<keyword evidence="1" id="KW-0812">Transmembrane</keyword>